<protein>
    <recommendedName>
        <fullName evidence="5">SAM-dependent methyltransferase</fullName>
    </recommendedName>
</protein>
<comment type="caution">
    <text evidence="3">The sequence shown here is derived from an EMBL/GenBank/DDBJ whole genome shotgun (WGS) entry which is preliminary data.</text>
</comment>
<keyword evidence="2" id="KW-0808">Transferase</keyword>
<keyword evidence="1" id="KW-0489">Methyltransferase</keyword>
<evidence type="ECO:0000256" key="2">
    <source>
        <dbReference type="ARBA" id="ARBA00022679"/>
    </source>
</evidence>
<evidence type="ECO:0000313" key="3">
    <source>
        <dbReference type="EMBL" id="OIJ14497.1"/>
    </source>
</evidence>
<keyword evidence="4" id="KW-1185">Reference proteome</keyword>
<dbReference type="GO" id="GO:0032259">
    <property type="term" value="P:methylation"/>
    <property type="evidence" value="ECO:0007669"/>
    <property type="project" value="UniProtKB-KW"/>
</dbReference>
<evidence type="ECO:0000256" key="1">
    <source>
        <dbReference type="ARBA" id="ARBA00022603"/>
    </source>
</evidence>
<evidence type="ECO:0000313" key="4">
    <source>
        <dbReference type="Proteomes" id="UP000179524"/>
    </source>
</evidence>
<dbReference type="Gene3D" id="3.40.50.12710">
    <property type="match status" value="1"/>
</dbReference>
<sequence length="364" mass="42326">MINYADYMSFVLYDPVIGYYMKDNKKLGREGDFYTSSGVHAVFGKAFAHFFLDIIQKEKLPAVICEFGGGDGRFAKAVLDEWQRIAPIGMEDLKYSIIETSPFHRQEQKKLLSDKVFFKQFDSLEVFSKSNSNIFEGIIFSNELLDAFPVHVIEKQNGNIYEVFVSFNEERNQLTEIKKLCNNDNVLLWIEKYGPKLKDGQRIEVPLYMNDWINSIYQFLSKGFLVTIDYGFTRDEWMFPQRKKGSLRGYCKHQLVDNPLLYPTEMDLTSHIHLDAYNDVAIEVGFDKIIDIRQNRFLLMIGMLEFLQENYDPNPFSEKSKQNRAIQTLINDNGISSAFHVFLHGKKLTAINSYGFLNDNPYDI</sequence>
<name>A0A1S2LS62_9BACI</name>
<accession>A0A1S2LS62</accession>
<dbReference type="SUPFAM" id="SSF53335">
    <property type="entry name" value="S-adenosyl-L-methionine-dependent methyltransferases"/>
    <property type="match status" value="1"/>
</dbReference>
<dbReference type="InterPro" id="IPR038375">
    <property type="entry name" value="NDUFAF7_sf"/>
</dbReference>
<evidence type="ECO:0008006" key="5">
    <source>
        <dbReference type="Google" id="ProtNLM"/>
    </source>
</evidence>
<dbReference type="EMBL" id="MLQR01000019">
    <property type="protein sequence ID" value="OIJ14497.1"/>
    <property type="molecule type" value="Genomic_DNA"/>
</dbReference>
<dbReference type="InterPro" id="IPR003788">
    <property type="entry name" value="NDUFAF7"/>
</dbReference>
<dbReference type="PANTHER" id="PTHR12049:SF7">
    <property type="entry name" value="PROTEIN ARGININE METHYLTRANSFERASE NDUFAF7, MITOCHONDRIAL"/>
    <property type="match status" value="1"/>
</dbReference>
<dbReference type="Pfam" id="PF02636">
    <property type="entry name" value="Methyltransf_28"/>
    <property type="match status" value="1"/>
</dbReference>
<dbReference type="PANTHER" id="PTHR12049">
    <property type="entry name" value="PROTEIN ARGININE METHYLTRANSFERASE NDUFAF7, MITOCHONDRIAL"/>
    <property type="match status" value="1"/>
</dbReference>
<dbReference type="Proteomes" id="UP000179524">
    <property type="component" value="Unassembled WGS sequence"/>
</dbReference>
<reference evidence="3 4" key="1">
    <citation type="submission" date="2016-10" db="EMBL/GenBank/DDBJ databases">
        <title>Draft genome sequences of four alkaliphilic bacteria belonging to the Anaerobacillus genus.</title>
        <authorList>
            <person name="Bassil N.M."/>
            <person name="Lloyd J.R."/>
        </authorList>
    </citation>
    <scope>NUCLEOTIDE SEQUENCE [LARGE SCALE GENOMIC DNA]</scope>
    <source>
        <strain evidence="3 4">DSM 18345</strain>
    </source>
</reference>
<proteinExistence type="predicted"/>
<dbReference type="InterPro" id="IPR029063">
    <property type="entry name" value="SAM-dependent_MTases_sf"/>
</dbReference>
<gene>
    <name evidence="3" type="ORF">BKP37_08135</name>
</gene>
<organism evidence="3 4">
    <name type="scientific">Anaerobacillus alkalilacustris</name>
    <dbReference type="NCBI Taxonomy" id="393763"/>
    <lineage>
        <taxon>Bacteria</taxon>
        <taxon>Bacillati</taxon>
        <taxon>Bacillota</taxon>
        <taxon>Bacilli</taxon>
        <taxon>Bacillales</taxon>
        <taxon>Bacillaceae</taxon>
        <taxon>Anaerobacillus</taxon>
    </lineage>
</organism>
<dbReference type="AlphaFoldDB" id="A0A1S2LS62"/>
<dbReference type="GO" id="GO:0035243">
    <property type="term" value="F:protein-arginine omega-N symmetric methyltransferase activity"/>
    <property type="evidence" value="ECO:0007669"/>
    <property type="project" value="TreeGrafter"/>
</dbReference>